<feature type="signal peptide" evidence="1">
    <location>
        <begin position="1"/>
        <end position="20"/>
    </location>
</feature>
<evidence type="ECO:0008006" key="3">
    <source>
        <dbReference type="Google" id="ProtNLM"/>
    </source>
</evidence>
<name>A0ABU3N364_9SPHN</name>
<feature type="chain" id="PRO_5046353929" description="DUF4412 domain-containing protein" evidence="1">
    <location>
        <begin position="21"/>
        <end position="238"/>
    </location>
</feature>
<sequence length="238" mass="24729">MPRTTLFAAALATVPLPAAADVTARYDLGKKQLSVEVDDSGDYRISYAGMVSVIHHAGKDYVVVEMGAQPVTMERAAVLAAAAKMLAADTKRPKAADAPFVLSRGAEARVAGRAGTTWLLKPDKPDEKPLEMVMSADPALAPIGAAIRDTMVPLGSMFGTSMGAPSSFVPQWTALFAKGTPLQLGVERPQITLVSVDTADIAESRFALPGEVVSPDALVSMLAGKRGPGEPPAPAPLP</sequence>
<accession>A0ABU3N364</accession>
<comment type="caution">
    <text evidence="2">The sequence shown here is derived from an EMBL/GenBank/DDBJ whole genome shotgun (WGS) entry which is preliminary data.</text>
</comment>
<organism evidence="2">
    <name type="scientific">Sphingomonas psychrotolerans</name>
    <dbReference type="NCBI Taxonomy" id="1327635"/>
    <lineage>
        <taxon>Bacteria</taxon>
        <taxon>Pseudomonadati</taxon>
        <taxon>Pseudomonadota</taxon>
        <taxon>Alphaproteobacteria</taxon>
        <taxon>Sphingomonadales</taxon>
        <taxon>Sphingomonadaceae</taxon>
        <taxon>Sphingomonas</taxon>
    </lineage>
</organism>
<keyword evidence="1" id="KW-0732">Signal</keyword>
<evidence type="ECO:0000313" key="2">
    <source>
        <dbReference type="EMBL" id="MDT8758985.1"/>
    </source>
</evidence>
<gene>
    <name evidence="2" type="ORF">MZO42_09775</name>
</gene>
<proteinExistence type="predicted"/>
<dbReference type="EMBL" id="JALMLT010000002">
    <property type="protein sequence ID" value="MDT8758985.1"/>
    <property type="molecule type" value="Genomic_DNA"/>
</dbReference>
<evidence type="ECO:0000256" key="1">
    <source>
        <dbReference type="SAM" id="SignalP"/>
    </source>
</evidence>
<protein>
    <recommendedName>
        <fullName evidence="3">DUF4412 domain-containing protein</fullName>
    </recommendedName>
</protein>
<reference evidence="2" key="1">
    <citation type="submission" date="2022-04" db="EMBL/GenBank/DDBJ databases">
        <title>Tomato heritable bacteria conferring resistance against bacterial wilt.</title>
        <authorList>
            <person name="Yin J."/>
        </authorList>
    </citation>
    <scope>NUCLEOTIDE SEQUENCE</scope>
    <source>
        <strain evidence="2">Cra20</strain>
    </source>
</reference>